<dbReference type="OrthoDB" id="2122982at2759"/>
<comment type="caution">
    <text evidence="4">The sequence shown here is derived from an EMBL/GenBank/DDBJ whole genome shotgun (WGS) entry which is preliminary data.</text>
</comment>
<dbReference type="Pfam" id="PF04434">
    <property type="entry name" value="SWIM"/>
    <property type="match status" value="1"/>
</dbReference>
<keyword evidence="1" id="KW-0862">Zinc</keyword>
<keyword evidence="1" id="KW-0863">Zinc-finger</keyword>
<evidence type="ECO:0000256" key="2">
    <source>
        <dbReference type="SAM" id="MobiDB-lite"/>
    </source>
</evidence>
<feature type="domain" description="SWIM-type" evidence="3">
    <location>
        <begin position="63"/>
        <end position="95"/>
    </location>
</feature>
<dbReference type="InterPro" id="IPR039903">
    <property type="entry name" value="Zswim2"/>
</dbReference>
<feature type="compositionally biased region" description="Basic residues" evidence="2">
    <location>
        <begin position="273"/>
        <end position="283"/>
    </location>
</feature>
<feature type="compositionally biased region" description="Low complexity" evidence="2">
    <location>
        <begin position="1"/>
        <end position="10"/>
    </location>
</feature>
<evidence type="ECO:0000313" key="5">
    <source>
        <dbReference type="Proteomes" id="UP000324800"/>
    </source>
</evidence>
<dbReference type="PANTHER" id="PTHR21540:SF0">
    <property type="entry name" value="PHD FAMILY PROTEIN"/>
    <property type="match status" value="1"/>
</dbReference>
<name>A0A5J4VVF3_9EUKA</name>
<dbReference type="InterPro" id="IPR007527">
    <property type="entry name" value="Znf_SWIM"/>
</dbReference>
<accession>A0A5J4VVF3</accession>
<feature type="region of interest" description="Disordered" evidence="2">
    <location>
        <begin position="197"/>
        <end position="299"/>
    </location>
</feature>
<sequence length="299" mass="34876">MPPKRSSSTGSKRRSSAFVPAASSGTQDRIKRALTQRLFLVDRTIKSEYEREYAILGSTGNLYNVIIGERVQCSCPDYQFGHLCKHVIFTMIRVLQLDRKSEYVYQKGLLQNELKAIFYQSDELEKQRQKQNGFIPLPYASKNVLNAYRKATGKPVQTRPAPPTATRKEIKGECPICFDDLEQGECVWCREQWEKTEEVNDDEDQEEEQKKEEVKEEKGIEIGNEEQGIEKEEQGIEQDEDDEEDLAVVRRPKKRTRKQMEEEMEEEYTEKKSSKKKKKKGRRGAFNVRGYMNFSKFDD</sequence>
<dbReference type="AlphaFoldDB" id="A0A5J4VVF3"/>
<proteinExistence type="predicted"/>
<gene>
    <name evidence="4" type="ORF">EZS28_017971</name>
</gene>
<dbReference type="Proteomes" id="UP000324800">
    <property type="component" value="Unassembled WGS sequence"/>
</dbReference>
<dbReference type="PANTHER" id="PTHR21540">
    <property type="entry name" value="RING FINGER AND SWIM DOMAIN-CONTAINING PROTEIN 2"/>
    <property type="match status" value="1"/>
</dbReference>
<evidence type="ECO:0000256" key="1">
    <source>
        <dbReference type="PROSITE-ProRule" id="PRU00325"/>
    </source>
</evidence>
<feature type="compositionally biased region" description="Acidic residues" evidence="2">
    <location>
        <begin position="235"/>
        <end position="246"/>
    </location>
</feature>
<dbReference type="GO" id="GO:0061630">
    <property type="term" value="F:ubiquitin protein ligase activity"/>
    <property type="evidence" value="ECO:0007669"/>
    <property type="project" value="InterPro"/>
</dbReference>
<evidence type="ECO:0000259" key="3">
    <source>
        <dbReference type="PROSITE" id="PS50966"/>
    </source>
</evidence>
<reference evidence="4 5" key="1">
    <citation type="submission" date="2019-03" db="EMBL/GenBank/DDBJ databases">
        <title>Single cell metagenomics reveals metabolic interactions within the superorganism composed of flagellate Streblomastix strix and complex community of Bacteroidetes bacteria on its surface.</title>
        <authorList>
            <person name="Treitli S.C."/>
            <person name="Kolisko M."/>
            <person name="Husnik F."/>
            <person name="Keeling P."/>
            <person name="Hampl V."/>
        </authorList>
    </citation>
    <scope>NUCLEOTIDE SEQUENCE [LARGE SCALE GENOMIC DNA]</scope>
    <source>
        <strain evidence="4">ST1C</strain>
    </source>
</reference>
<feature type="compositionally biased region" description="Basic and acidic residues" evidence="2">
    <location>
        <begin position="208"/>
        <end position="220"/>
    </location>
</feature>
<evidence type="ECO:0000313" key="4">
    <source>
        <dbReference type="EMBL" id="KAA6386502.1"/>
    </source>
</evidence>
<keyword evidence="1" id="KW-0479">Metal-binding</keyword>
<dbReference type="PROSITE" id="PS50966">
    <property type="entry name" value="ZF_SWIM"/>
    <property type="match status" value="1"/>
</dbReference>
<feature type="region of interest" description="Disordered" evidence="2">
    <location>
        <begin position="1"/>
        <end position="23"/>
    </location>
</feature>
<protein>
    <submittedName>
        <fullName evidence="4">Putative null domain protein</fullName>
    </submittedName>
</protein>
<dbReference type="GO" id="GO:0008270">
    <property type="term" value="F:zinc ion binding"/>
    <property type="evidence" value="ECO:0007669"/>
    <property type="project" value="UniProtKB-KW"/>
</dbReference>
<dbReference type="EMBL" id="SNRW01004776">
    <property type="protein sequence ID" value="KAA6386502.1"/>
    <property type="molecule type" value="Genomic_DNA"/>
</dbReference>
<organism evidence="4 5">
    <name type="scientific">Streblomastix strix</name>
    <dbReference type="NCBI Taxonomy" id="222440"/>
    <lineage>
        <taxon>Eukaryota</taxon>
        <taxon>Metamonada</taxon>
        <taxon>Preaxostyla</taxon>
        <taxon>Oxymonadida</taxon>
        <taxon>Streblomastigidae</taxon>
        <taxon>Streblomastix</taxon>
    </lineage>
</organism>